<keyword evidence="2" id="KW-0472">Membrane</keyword>
<evidence type="ECO:0000256" key="2">
    <source>
        <dbReference type="SAM" id="Phobius"/>
    </source>
</evidence>
<evidence type="ECO:0000256" key="1">
    <source>
        <dbReference type="SAM" id="MobiDB-lite"/>
    </source>
</evidence>
<gene>
    <name evidence="3" type="ORF">RCL2_000222700</name>
</gene>
<feature type="region of interest" description="Disordered" evidence="1">
    <location>
        <begin position="182"/>
        <end position="266"/>
    </location>
</feature>
<feature type="transmembrane region" description="Helical" evidence="2">
    <location>
        <begin position="103"/>
        <end position="122"/>
    </location>
</feature>
<evidence type="ECO:0000313" key="4">
    <source>
        <dbReference type="Proteomes" id="UP000615446"/>
    </source>
</evidence>
<feature type="transmembrane region" description="Helical" evidence="2">
    <location>
        <begin position="148"/>
        <end position="174"/>
    </location>
</feature>
<reference evidence="3" key="1">
    <citation type="submission" date="2019-10" db="EMBL/GenBank/DDBJ databases">
        <title>Conservation and host-specific expression of non-tandemly repeated heterogenous ribosome RNA gene in arbuscular mycorrhizal fungi.</title>
        <authorList>
            <person name="Maeda T."/>
            <person name="Kobayashi Y."/>
            <person name="Nakagawa T."/>
            <person name="Ezawa T."/>
            <person name="Yamaguchi K."/>
            <person name="Bino T."/>
            <person name="Nishimoto Y."/>
            <person name="Shigenobu S."/>
            <person name="Kawaguchi M."/>
        </authorList>
    </citation>
    <scope>NUCLEOTIDE SEQUENCE</scope>
    <source>
        <strain evidence="3">HR1</strain>
    </source>
</reference>
<evidence type="ECO:0000313" key="3">
    <source>
        <dbReference type="EMBL" id="GES74760.1"/>
    </source>
</evidence>
<organism evidence="3 4">
    <name type="scientific">Rhizophagus clarus</name>
    <dbReference type="NCBI Taxonomy" id="94130"/>
    <lineage>
        <taxon>Eukaryota</taxon>
        <taxon>Fungi</taxon>
        <taxon>Fungi incertae sedis</taxon>
        <taxon>Mucoromycota</taxon>
        <taxon>Glomeromycotina</taxon>
        <taxon>Glomeromycetes</taxon>
        <taxon>Glomerales</taxon>
        <taxon>Glomeraceae</taxon>
        <taxon>Rhizophagus</taxon>
    </lineage>
</organism>
<sequence length="266" mass="30483">MGPEISAKFIKHLFLLQILILIGIGICEVVQLAEVNKDQQQVNQHPEDWNYLFGYTDNLFIIIVRIYYWIIILVSFGILGWALDSFDRRWKDIQYYSDNSKNITLLILWSIATVPSIILLASSNKLRTCTASSYPYKVPERLLHQCNAYLASLLLAYILIFTVIVQLLFSLVVVKHQKEISRKPPPNLQGPKKIKVRRSKRVAKKKGSKRSSAAFSMNSTKLSIVTEDDEERSNRSIRSSRSRGSDRSANDVQNEFNSEMEVNSNV</sequence>
<dbReference type="Proteomes" id="UP000615446">
    <property type="component" value="Unassembled WGS sequence"/>
</dbReference>
<name>A0A8H3KVK9_9GLOM</name>
<protein>
    <submittedName>
        <fullName evidence="3">Uncharacterized protein</fullName>
    </submittedName>
</protein>
<comment type="caution">
    <text evidence="3">The sequence shown here is derived from an EMBL/GenBank/DDBJ whole genome shotgun (WGS) entry which is preliminary data.</text>
</comment>
<keyword evidence="2" id="KW-1133">Transmembrane helix</keyword>
<dbReference type="EMBL" id="BLAL01000012">
    <property type="protein sequence ID" value="GES74760.1"/>
    <property type="molecule type" value="Genomic_DNA"/>
</dbReference>
<feature type="transmembrane region" description="Helical" evidence="2">
    <location>
        <begin position="59"/>
        <end position="83"/>
    </location>
</feature>
<keyword evidence="2" id="KW-0812">Transmembrane</keyword>
<dbReference type="AlphaFoldDB" id="A0A8H3KVK9"/>
<feature type="transmembrane region" description="Helical" evidence="2">
    <location>
        <begin position="12"/>
        <end position="33"/>
    </location>
</feature>
<feature type="compositionally biased region" description="Basic residues" evidence="1">
    <location>
        <begin position="192"/>
        <end position="209"/>
    </location>
</feature>
<feature type="compositionally biased region" description="Polar residues" evidence="1">
    <location>
        <begin position="250"/>
        <end position="266"/>
    </location>
</feature>
<dbReference type="OrthoDB" id="2382945at2759"/>
<proteinExistence type="predicted"/>
<accession>A0A8H3KVK9</accession>